<dbReference type="EMBL" id="CP012801">
    <property type="protein sequence ID" value="ALJ58806.1"/>
    <property type="molecule type" value="Genomic_DNA"/>
</dbReference>
<gene>
    <name evidence="1" type="ORF">BcellWH2_01552</name>
</gene>
<dbReference type="PATRIC" id="fig|246787.4.peg.1597"/>
<accession>A0A0P0GLR4</accession>
<name>A0A0P0GLR4_9BACE</name>
<evidence type="ECO:0000313" key="1">
    <source>
        <dbReference type="EMBL" id="ALJ58806.1"/>
    </source>
</evidence>
<protein>
    <submittedName>
        <fullName evidence="1">Uncharacterized protein</fullName>
    </submittedName>
</protein>
<dbReference type="Proteomes" id="UP000061809">
    <property type="component" value="Chromosome"/>
</dbReference>
<sequence>MRGFLTINHNNLIFFFKLFGVYKKALTFAARLTKTVK</sequence>
<evidence type="ECO:0000313" key="2">
    <source>
        <dbReference type="Proteomes" id="UP000061809"/>
    </source>
</evidence>
<organism evidence="1 2">
    <name type="scientific">Bacteroides cellulosilyticus</name>
    <dbReference type="NCBI Taxonomy" id="246787"/>
    <lineage>
        <taxon>Bacteria</taxon>
        <taxon>Pseudomonadati</taxon>
        <taxon>Bacteroidota</taxon>
        <taxon>Bacteroidia</taxon>
        <taxon>Bacteroidales</taxon>
        <taxon>Bacteroidaceae</taxon>
        <taxon>Bacteroides</taxon>
    </lineage>
</organism>
<dbReference type="AlphaFoldDB" id="A0A0P0GLR4"/>
<reference evidence="1 2" key="1">
    <citation type="journal article" date="2015" name="Science">
        <title>Genetic determinants of in vivo fitness and diet responsiveness in multiple human gut Bacteroides.</title>
        <authorList>
            <person name="Wu M."/>
            <person name="McNulty N.P."/>
            <person name="Rodionov D.A."/>
            <person name="Khoroshkin M.S."/>
            <person name="Griffin N.W."/>
            <person name="Cheng J."/>
            <person name="Latreille P."/>
            <person name="Kerstetter R.A."/>
            <person name="Terrapon N."/>
            <person name="Henrissat B."/>
            <person name="Osterman A.L."/>
            <person name="Gordon J.I."/>
        </authorList>
    </citation>
    <scope>NUCLEOTIDE SEQUENCE [LARGE SCALE GENOMIC DNA]</scope>
    <source>
        <strain evidence="1 2">WH2</strain>
    </source>
</reference>
<proteinExistence type="predicted"/>
<dbReference type="KEGG" id="bcel:BcellWH2_01552"/>